<organism evidence="1">
    <name type="scientific">Christensenella massiliensis</name>
    <dbReference type="NCBI Taxonomy" id="1805714"/>
    <lineage>
        <taxon>Bacteria</taxon>
        <taxon>Bacillati</taxon>
        <taxon>Bacillota</taxon>
        <taxon>Clostridia</taxon>
        <taxon>Christensenellales</taxon>
        <taxon>Christensenellaceae</taxon>
        <taxon>Christensenella</taxon>
    </lineage>
</organism>
<sequence length="88" mass="10264">MMPWNRKELWMGSSMKKFSDIRRILDANEITYDDKVKSAGWSGGRGLGERSAAAMRAGENAESLNLYYIYVHKYEYERASHLIWEVVK</sequence>
<dbReference type="AlphaFoldDB" id="A0AAU8ABJ0"/>
<protein>
    <submittedName>
        <fullName evidence="1">Uncharacterized protein</fullName>
    </submittedName>
</protein>
<dbReference type="EMBL" id="CP117826">
    <property type="protein sequence ID" value="XCC63389.1"/>
    <property type="molecule type" value="Genomic_DNA"/>
</dbReference>
<gene>
    <name evidence="1" type="ORF">PUP29_05605</name>
</gene>
<reference evidence="1" key="1">
    <citation type="submission" date="2023-02" db="EMBL/GenBank/DDBJ databases">
        <title>Gut commensal Christensenella minuta modulates host metabolism via a new class of secondary bile acids.</title>
        <authorList>
            <person name="Liu C."/>
        </authorList>
    </citation>
    <scope>NUCLEOTIDE SEQUENCE</scope>
    <source>
        <strain evidence="1">CA70</strain>
    </source>
</reference>
<name>A0AAU8ABJ0_9FIRM</name>
<dbReference type="RefSeq" id="WP_079546743.1">
    <property type="nucleotide sequence ID" value="NZ_CP117826.1"/>
</dbReference>
<evidence type="ECO:0000313" key="1">
    <source>
        <dbReference type="EMBL" id="XCC63389.1"/>
    </source>
</evidence>
<accession>A0AAU8ABJ0</accession>
<proteinExistence type="predicted"/>